<keyword evidence="5" id="KW-1185">Reference proteome</keyword>
<proteinExistence type="inferred from homology"/>
<dbReference type="RefSeq" id="WP_089937744.1">
    <property type="nucleotide sequence ID" value="NZ_CAKOEX010000001.1"/>
</dbReference>
<evidence type="ECO:0000256" key="1">
    <source>
        <dbReference type="ARBA" id="ARBA00008324"/>
    </source>
</evidence>
<accession>A0A2U1DFF5</accession>
<dbReference type="OrthoDB" id="9798208at2"/>
<dbReference type="PANTHER" id="PTHR43240:SF5">
    <property type="entry name" value="1,4-DIHYDROXY-2-NAPHTHOYL-COA THIOESTERASE 1"/>
    <property type="match status" value="1"/>
</dbReference>
<dbReference type="GO" id="GO:0005829">
    <property type="term" value="C:cytosol"/>
    <property type="evidence" value="ECO:0007669"/>
    <property type="project" value="TreeGrafter"/>
</dbReference>
<dbReference type="InterPro" id="IPR003736">
    <property type="entry name" value="PAAI_dom"/>
</dbReference>
<dbReference type="AlphaFoldDB" id="A0A2U1DFF5"/>
<dbReference type="PANTHER" id="PTHR43240">
    <property type="entry name" value="1,4-DIHYDROXY-2-NAPHTHOYL-COA THIOESTERASE 1"/>
    <property type="match status" value="1"/>
</dbReference>
<comment type="similarity">
    <text evidence="1">Belongs to the thioesterase PaaI family.</text>
</comment>
<dbReference type="Pfam" id="PF03061">
    <property type="entry name" value="4HBT"/>
    <property type="match status" value="1"/>
</dbReference>
<comment type="caution">
    <text evidence="4">The sequence shown here is derived from an EMBL/GenBank/DDBJ whole genome shotgun (WGS) entry which is preliminary data.</text>
</comment>
<gene>
    <name evidence="4" type="ORF">C7384_101310</name>
</gene>
<dbReference type="Proteomes" id="UP000245433">
    <property type="component" value="Unassembled WGS sequence"/>
</dbReference>
<sequence length="128" mass="13786">MSVAIALGIKIIQVSPKLVELQLPITNAVQQPYGVVHGGINALLAEEAASLGANAVLQEDQRTKEAAVGVDLNVSQLQAVRQGILVAQATPLHLGHRLQTWQVKIYEQDSQITTAFATLRLTSQTIRQ</sequence>
<evidence type="ECO:0000259" key="3">
    <source>
        <dbReference type="Pfam" id="PF03061"/>
    </source>
</evidence>
<evidence type="ECO:0000313" key="5">
    <source>
        <dbReference type="Proteomes" id="UP000245433"/>
    </source>
</evidence>
<protein>
    <submittedName>
        <fullName evidence="4">Uncharacterized protein (TIGR00369 family)</fullName>
    </submittedName>
</protein>
<organism evidence="4 5">
    <name type="scientific">Convivina intestini</name>
    <dbReference type="NCBI Taxonomy" id="1505726"/>
    <lineage>
        <taxon>Bacteria</taxon>
        <taxon>Bacillati</taxon>
        <taxon>Bacillota</taxon>
        <taxon>Bacilli</taxon>
        <taxon>Lactobacillales</taxon>
        <taxon>Lactobacillaceae</taxon>
        <taxon>Convivina</taxon>
    </lineage>
</organism>
<dbReference type="InterPro" id="IPR029069">
    <property type="entry name" value="HotDog_dom_sf"/>
</dbReference>
<reference evidence="4 5" key="1">
    <citation type="submission" date="2018-04" db="EMBL/GenBank/DDBJ databases">
        <title>Genomic Encyclopedia of Type Strains, Phase IV (KMG-IV): sequencing the most valuable type-strain genomes for metagenomic binning, comparative biology and taxonomic classification.</title>
        <authorList>
            <person name="Goeker M."/>
        </authorList>
    </citation>
    <scope>NUCLEOTIDE SEQUENCE [LARGE SCALE GENOMIC DNA]</scope>
    <source>
        <strain evidence="4 5">DSM 28795</strain>
    </source>
</reference>
<feature type="domain" description="Thioesterase" evidence="3">
    <location>
        <begin position="33"/>
        <end position="111"/>
    </location>
</feature>
<evidence type="ECO:0000313" key="4">
    <source>
        <dbReference type="EMBL" id="PVY86394.1"/>
    </source>
</evidence>
<dbReference type="Gene3D" id="3.10.129.10">
    <property type="entry name" value="Hotdog Thioesterase"/>
    <property type="match status" value="1"/>
</dbReference>
<evidence type="ECO:0000256" key="2">
    <source>
        <dbReference type="ARBA" id="ARBA00022801"/>
    </source>
</evidence>
<keyword evidence="2" id="KW-0378">Hydrolase</keyword>
<dbReference type="CDD" id="cd03443">
    <property type="entry name" value="PaaI_thioesterase"/>
    <property type="match status" value="1"/>
</dbReference>
<name>A0A2U1DFF5_9LACO</name>
<dbReference type="NCBIfam" id="TIGR00369">
    <property type="entry name" value="unchar_dom_1"/>
    <property type="match status" value="1"/>
</dbReference>
<dbReference type="SUPFAM" id="SSF54637">
    <property type="entry name" value="Thioesterase/thiol ester dehydrase-isomerase"/>
    <property type="match status" value="1"/>
</dbReference>
<dbReference type="InterPro" id="IPR006683">
    <property type="entry name" value="Thioestr_dom"/>
</dbReference>
<dbReference type="GO" id="GO:0061522">
    <property type="term" value="F:1,4-dihydroxy-2-naphthoyl-CoA thioesterase activity"/>
    <property type="evidence" value="ECO:0007669"/>
    <property type="project" value="TreeGrafter"/>
</dbReference>
<dbReference type="EMBL" id="QEKT01000001">
    <property type="protein sequence ID" value="PVY86394.1"/>
    <property type="molecule type" value="Genomic_DNA"/>
</dbReference>